<proteinExistence type="predicted"/>
<accession>A0ABN8HQY4</accession>
<feature type="non-terminal residue" evidence="1">
    <location>
        <position position="86"/>
    </location>
</feature>
<dbReference type="EMBL" id="OW152823">
    <property type="protein sequence ID" value="CAH2039957.1"/>
    <property type="molecule type" value="Genomic_DNA"/>
</dbReference>
<evidence type="ECO:0000313" key="2">
    <source>
        <dbReference type="Proteomes" id="UP000837857"/>
    </source>
</evidence>
<protein>
    <submittedName>
        <fullName evidence="1">Uncharacterized protein</fullName>
    </submittedName>
</protein>
<sequence length="86" mass="9476">MVKFSRRDQSKQFLTLPVIDAVEDAESSNISTHSQRIKPIGKTLIVKNPSCPTLDAVKWKKLVTGGSSPEVRAVLHVGPNLRLIKV</sequence>
<gene>
    <name evidence="1" type="ORF">IPOD504_LOCUS2147</name>
</gene>
<keyword evidence="2" id="KW-1185">Reference proteome</keyword>
<evidence type="ECO:0000313" key="1">
    <source>
        <dbReference type="EMBL" id="CAH2039957.1"/>
    </source>
</evidence>
<reference evidence="1" key="1">
    <citation type="submission" date="2022-03" db="EMBL/GenBank/DDBJ databases">
        <authorList>
            <person name="Martin H S."/>
        </authorList>
    </citation>
    <scope>NUCLEOTIDE SEQUENCE</scope>
</reference>
<organism evidence="1 2">
    <name type="scientific">Iphiclides podalirius</name>
    <name type="common">scarce swallowtail</name>
    <dbReference type="NCBI Taxonomy" id="110791"/>
    <lineage>
        <taxon>Eukaryota</taxon>
        <taxon>Metazoa</taxon>
        <taxon>Ecdysozoa</taxon>
        <taxon>Arthropoda</taxon>
        <taxon>Hexapoda</taxon>
        <taxon>Insecta</taxon>
        <taxon>Pterygota</taxon>
        <taxon>Neoptera</taxon>
        <taxon>Endopterygota</taxon>
        <taxon>Lepidoptera</taxon>
        <taxon>Glossata</taxon>
        <taxon>Ditrysia</taxon>
        <taxon>Papilionoidea</taxon>
        <taxon>Papilionidae</taxon>
        <taxon>Papilioninae</taxon>
        <taxon>Iphiclides</taxon>
    </lineage>
</organism>
<dbReference type="Proteomes" id="UP000837857">
    <property type="component" value="Chromosome 11"/>
</dbReference>
<name>A0ABN8HQY4_9NEOP</name>